<evidence type="ECO:0000313" key="4">
    <source>
        <dbReference type="EMBL" id="KLJ05889.1"/>
    </source>
</evidence>
<dbReference type="Proteomes" id="UP000053573">
    <property type="component" value="Unassembled WGS sequence"/>
</dbReference>
<dbReference type="GO" id="GO:0006032">
    <property type="term" value="P:chitin catabolic process"/>
    <property type="evidence" value="ECO:0007669"/>
    <property type="project" value="TreeGrafter"/>
</dbReference>
<evidence type="ECO:0000259" key="3">
    <source>
        <dbReference type="PROSITE" id="PS51910"/>
    </source>
</evidence>
<name>A0A0H1B392_9EURO</name>
<dbReference type="STRING" id="2060906.A0A0H1B392"/>
<organism evidence="4 5">
    <name type="scientific">Blastomyces silverae</name>
    <dbReference type="NCBI Taxonomy" id="2060906"/>
    <lineage>
        <taxon>Eukaryota</taxon>
        <taxon>Fungi</taxon>
        <taxon>Dikarya</taxon>
        <taxon>Ascomycota</taxon>
        <taxon>Pezizomycotina</taxon>
        <taxon>Eurotiomycetes</taxon>
        <taxon>Eurotiomycetidae</taxon>
        <taxon>Onygenales</taxon>
        <taxon>Ajellomycetaceae</taxon>
        <taxon>Blastomyces</taxon>
    </lineage>
</organism>
<proteinExistence type="inferred from homology"/>
<evidence type="ECO:0000313" key="5">
    <source>
        <dbReference type="Proteomes" id="UP000053573"/>
    </source>
</evidence>
<dbReference type="SUPFAM" id="SSF54556">
    <property type="entry name" value="Chitinase insertion domain"/>
    <property type="match status" value="1"/>
</dbReference>
<dbReference type="Gene3D" id="3.20.20.80">
    <property type="entry name" value="Glycosidases"/>
    <property type="match status" value="1"/>
</dbReference>
<dbReference type="PANTHER" id="PTHR11177">
    <property type="entry name" value="CHITINASE"/>
    <property type="match status" value="1"/>
</dbReference>
<dbReference type="EMBL" id="LDEV01003417">
    <property type="protein sequence ID" value="KLJ05889.1"/>
    <property type="molecule type" value="Genomic_DNA"/>
</dbReference>
<dbReference type="PROSITE" id="PS51910">
    <property type="entry name" value="GH18_2"/>
    <property type="match status" value="1"/>
</dbReference>
<dbReference type="OrthoDB" id="76388at2759"/>
<dbReference type="InterPro" id="IPR017853">
    <property type="entry name" value="GH"/>
</dbReference>
<keyword evidence="5" id="KW-1185">Reference proteome</keyword>
<dbReference type="InterPro" id="IPR029070">
    <property type="entry name" value="Chitinase_insertion_sf"/>
</dbReference>
<reference evidence="5" key="1">
    <citation type="journal article" date="2015" name="PLoS Genet.">
        <title>The dynamic genome and transcriptome of the human fungal pathogen Blastomyces and close relative Emmonsia.</title>
        <authorList>
            <person name="Munoz J.F."/>
            <person name="Gauthier G.M."/>
            <person name="Desjardins C.A."/>
            <person name="Gallo J.E."/>
            <person name="Holder J."/>
            <person name="Sullivan T.D."/>
            <person name="Marty A.J."/>
            <person name="Carmen J.C."/>
            <person name="Chen Z."/>
            <person name="Ding L."/>
            <person name="Gujja S."/>
            <person name="Magrini V."/>
            <person name="Misas E."/>
            <person name="Mitreva M."/>
            <person name="Priest M."/>
            <person name="Saif S."/>
            <person name="Whiston E.A."/>
            <person name="Young S."/>
            <person name="Zeng Q."/>
            <person name="Goldman W.E."/>
            <person name="Mardis E.R."/>
            <person name="Taylor J.W."/>
            <person name="McEwen J.G."/>
            <person name="Clay O.K."/>
            <person name="Klein B.S."/>
            <person name="Cuomo C.A."/>
        </authorList>
    </citation>
    <scope>NUCLEOTIDE SEQUENCE [LARGE SCALE GENOMIC DNA]</scope>
    <source>
        <strain evidence="5">UAMH 139</strain>
    </source>
</reference>
<dbReference type="InterPro" id="IPR001223">
    <property type="entry name" value="Glyco_hydro18_cat"/>
</dbReference>
<dbReference type="Pfam" id="PF00704">
    <property type="entry name" value="Glyco_hydro_18"/>
    <property type="match status" value="1"/>
</dbReference>
<dbReference type="SUPFAM" id="SSF51445">
    <property type="entry name" value="(Trans)glycosidases"/>
    <property type="match status" value="1"/>
</dbReference>
<comment type="similarity">
    <text evidence="1">Belongs to the glycosyl hydrolase 18 family. Chitinase class V subfamily.</text>
</comment>
<feature type="domain" description="GH18" evidence="3">
    <location>
        <begin position="1"/>
        <end position="132"/>
    </location>
</feature>
<gene>
    <name evidence="4" type="ORF">EMPG_10671</name>
</gene>
<dbReference type="Gene3D" id="3.10.50.10">
    <property type="match status" value="1"/>
</dbReference>
<dbReference type="AlphaFoldDB" id="A0A0H1B392"/>
<sequence length="154" mass="16342">MSCSSGVAYLLSWGVPAGKILLGIPVYGRAFPGAYGINQVYDRGGGEKVFDYRELPLPGTEEVHDDVVGAAYCVDVGGGGGGGGGAGFISYDSPRTVTQKAQFVSEFGLGGLFYWHLATDADVETKRSLVATGYDALHPWMISTSNGRRGRRER</sequence>
<dbReference type="InterPro" id="IPR050314">
    <property type="entry name" value="Glycosyl_Hydrlase_18"/>
</dbReference>
<dbReference type="EC" id="3.2.1.14" evidence="2"/>
<evidence type="ECO:0000256" key="2">
    <source>
        <dbReference type="ARBA" id="ARBA00012729"/>
    </source>
</evidence>
<dbReference type="GO" id="GO:0008061">
    <property type="term" value="F:chitin binding"/>
    <property type="evidence" value="ECO:0007669"/>
    <property type="project" value="TreeGrafter"/>
</dbReference>
<accession>A0A0H1B392</accession>
<dbReference type="GO" id="GO:0008843">
    <property type="term" value="F:endochitinase activity"/>
    <property type="evidence" value="ECO:0007669"/>
    <property type="project" value="UniProtKB-EC"/>
</dbReference>
<dbReference type="GO" id="GO:0005576">
    <property type="term" value="C:extracellular region"/>
    <property type="evidence" value="ECO:0007669"/>
    <property type="project" value="TreeGrafter"/>
</dbReference>
<protein>
    <recommendedName>
        <fullName evidence="2">chitinase</fullName>
        <ecNumber evidence="2">3.2.1.14</ecNumber>
    </recommendedName>
</protein>
<dbReference type="PANTHER" id="PTHR11177:SF228">
    <property type="entry name" value="CHITINASE"/>
    <property type="match status" value="1"/>
</dbReference>
<evidence type="ECO:0000256" key="1">
    <source>
        <dbReference type="ARBA" id="ARBA00008682"/>
    </source>
</evidence>
<dbReference type="GO" id="GO:0005975">
    <property type="term" value="P:carbohydrate metabolic process"/>
    <property type="evidence" value="ECO:0007669"/>
    <property type="project" value="InterPro"/>
</dbReference>
<comment type="caution">
    <text evidence="4">The sequence shown here is derived from an EMBL/GenBank/DDBJ whole genome shotgun (WGS) entry which is preliminary data.</text>
</comment>